<evidence type="ECO:0000256" key="4">
    <source>
        <dbReference type="ARBA" id="ARBA00022846"/>
    </source>
</evidence>
<evidence type="ECO:0000256" key="7">
    <source>
        <dbReference type="ARBA" id="ARBA00023212"/>
    </source>
</evidence>
<keyword evidence="6" id="KW-0969">Cilium</keyword>
<evidence type="ECO:0000256" key="3">
    <source>
        <dbReference type="ARBA" id="ARBA00022490"/>
    </source>
</evidence>
<keyword evidence="8" id="KW-0966">Cell projection</keyword>
<dbReference type="OrthoDB" id="429119at2759"/>
<evidence type="ECO:0000313" key="11">
    <source>
        <dbReference type="EMBL" id="GFG36955.1"/>
    </source>
</evidence>
<evidence type="ECO:0000256" key="1">
    <source>
        <dbReference type="ARBA" id="ARBA00004611"/>
    </source>
</evidence>
<dbReference type="InParanoid" id="A0A6L2Q2H0"/>
<comment type="similarity">
    <text evidence="2">Belongs to the RIB43A family.</text>
</comment>
<keyword evidence="7" id="KW-0206">Cytoskeleton</keyword>
<reference evidence="12" key="1">
    <citation type="submission" date="2020-01" db="EMBL/GenBank/DDBJ databases">
        <title>Draft genome sequence of the Termite Coptotermes fromosanus.</title>
        <authorList>
            <person name="Itakura S."/>
            <person name="Yosikawa Y."/>
            <person name="Umezawa K."/>
        </authorList>
    </citation>
    <scope>NUCLEOTIDE SEQUENCE [LARGE SCALE GENOMIC DNA]</scope>
</reference>
<keyword evidence="3" id="KW-0963">Cytoplasm</keyword>
<keyword evidence="4" id="KW-0282">Flagellum</keyword>
<dbReference type="Pfam" id="PF05914">
    <property type="entry name" value="RIB43A"/>
    <property type="match status" value="1"/>
</dbReference>
<evidence type="ECO:0000256" key="6">
    <source>
        <dbReference type="ARBA" id="ARBA00023069"/>
    </source>
</evidence>
<dbReference type="FunCoup" id="A0A6L2Q2H0">
    <property type="interactions" value="1"/>
</dbReference>
<dbReference type="PANTHER" id="PTHR14517">
    <property type="entry name" value="RIB43A-RELATED"/>
    <property type="match status" value="1"/>
</dbReference>
<evidence type="ECO:0008006" key="13">
    <source>
        <dbReference type="Google" id="ProtNLM"/>
    </source>
</evidence>
<dbReference type="Proteomes" id="UP000502823">
    <property type="component" value="Unassembled WGS sequence"/>
</dbReference>
<keyword evidence="12" id="KW-1185">Reference proteome</keyword>
<evidence type="ECO:0000256" key="8">
    <source>
        <dbReference type="ARBA" id="ARBA00023273"/>
    </source>
</evidence>
<dbReference type="AlphaFoldDB" id="A0A6L2Q2H0"/>
<keyword evidence="5" id="KW-0175">Coiled coil</keyword>
<gene>
    <name evidence="11" type="ORF">Cfor_12483</name>
</gene>
<dbReference type="PANTHER" id="PTHR14517:SF6">
    <property type="entry name" value="RE41410P"/>
    <property type="match status" value="1"/>
</dbReference>
<accession>A0A6L2Q2H0</accession>
<sequence length="383" mass="45572">MLMLPEDHKQAAAIERRRRFEEERKLRIFNPRHRLIGVDCAALEQQIAEQKAWKQEQHRKDRAFDEQRIHNAQIALLLEQKIEEVMFHLGEKRRISKDINKFRDIYQRPENRREFDLYDPAGLKKSLPARLMDDDPRCGPSSAQKFFGEDLGSKDRQKAQRQQYKSWLEQQIIERRAADNDRKAAHRAYAEALLARDKRACELEGIEQECQRQLSIANIRFNKALAEEQALQHMLDEKRELEDKWADIYNHITGDMLTENPDVANSNFGPGRKIPYLYKGMTPEERDNVRKEQLKQIVENKARRKAEAQLEAEWQEMINGIDRLAWLQESQLTRKQRELNKKILEQNKQLSKEQITNREYTERVVFTNVPTAEYYNQFNTTTR</sequence>
<proteinExistence type="inferred from homology"/>
<evidence type="ECO:0000256" key="9">
    <source>
        <dbReference type="ARBA" id="ARBA00046435"/>
    </source>
</evidence>
<comment type="caution">
    <text evidence="11">The sequence shown here is derived from an EMBL/GenBank/DDBJ whole genome shotgun (WGS) entry which is preliminary data.</text>
</comment>
<dbReference type="EMBL" id="BLKM01000661">
    <property type="protein sequence ID" value="GFG36955.1"/>
    <property type="molecule type" value="Genomic_DNA"/>
</dbReference>
<evidence type="ECO:0000256" key="10">
    <source>
        <dbReference type="SAM" id="MobiDB-lite"/>
    </source>
</evidence>
<evidence type="ECO:0000313" key="12">
    <source>
        <dbReference type="Proteomes" id="UP000502823"/>
    </source>
</evidence>
<feature type="region of interest" description="Disordered" evidence="10">
    <location>
        <begin position="129"/>
        <end position="155"/>
    </location>
</feature>
<evidence type="ECO:0000256" key="5">
    <source>
        <dbReference type="ARBA" id="ARBA00023054"/>
    </source>
</evidence>
<comment type="subcellular location">
    <subcellularLocation>
        <location evidence="1">Cytoplasm</location>
        <location evidence="1">Cytoskeleton</location>
        <location evidence="1">Flagellum axoneme</location>
    </subcellularLocation>
</comment>
<name>A0A6L2Q2H0_COPFO</name>
<protein>
    <recommendedName>
        <fullName evidence="13">RIB43A-like with coiled-coils protein 2</fullName>
    </recommendedName>
</protein>
<dbReference type="InterPro" id="IPR008805">
    <property type="entry name" value="RIB43A"/>
</dbReference>
<organism evidence="11 12">
    <name type="scientific">Coptotermes formosanus</name>
    <name type="common">Formosan subterranean termite</name>
    <dbReference type="NCBI Taxonomy" id="36987"/>
    <lineage>
        <taxon>Eukaryota</taxon>
        <taxon>Metazoa</taxon>
        <taxon>Ecdysozoa</taxon>
        <taxon>Arthropoda</taxon>
        <taxon>Hexapoda</taxon>
        <taxon>Insecta</taxon>
        <taxon>Pterygota</taxon>
        <taxon>Neoptera</taxon>
        <taxon>Polyneoptera</taxon>
        <taxon>Dictyoptera</taxon>
        <taxon>Blattodea</taxon>
        <taxon>Blattoidea</taxon>
        <taxon>Termitoidae</taxon>
        <taxon>Rhinotermitidae</taxon>
        <taxon>Coptotermes</taxon>
    </lineage>
</organism>
<comment type="subunit">
    <text evidence="9">Microtubule inner protein component of sperm flagellar doublet microtubules.</text>
</comment>
<evidence type="ECO:0000256" key="2">
    <source>
        <dbReference type="ARBA" id="ARBA00006875"/>
    </source>
</evidence>